<dbReference type="EMBL" id="KV748260">
    <property type="protein sequence ID" value="OCK87498.1"/>
    <property type="molecule type" value="Genomic_DNA"/>
</dbReference>
<proteinExistence type="predicted"/>
<name>A0ACC8EMH6_9PEZI</name>
<protein>
    <submittedName>
        <fullName evidence="1">Uncharacterized protein</fullName>
    </submittedName>
</protein>
<sequence>MAGANREKSGDVVRDFTTRLRDEWRREVACQCQPTLPFPCICKGYIVQVDLMEKWIDENLDKLLADVEPKMTYRSWKFPIKSDILRGSEKRCVRVFGILLELGHGELIDLFKSAGILDNNLQFSIPSIMSRLQSGLEDNNIPDAEKIIDEFENAKWVFCPPRLELDMDENFVGNFIMPFCRRERINLKGGTASVFQAAIKQEFILDPNLKEALRKTLYHDDDHGMCYVLALKSFSEKSKDIYEWEKQAFVGLRGNQSVPIVKSLGCYSHYDGREMSYNLLLEYGQMDLDEYWADLGNIPPVRWEEIRRFWKSLFRVAEAIRGVHNLTFKRGETENHYDG</sequence>
<evidence type="ECO:0000313" key="2">
    <source>
        <dbReference type="Proteomes" id="UP000250078"/>
    </source>
</evidence>
<organism evidence="1 2">
    <name type="scientific">Cenococcum geophilum 1.58</name>
    <dbReference type="NCBI Taxonomy" id="794803"/>
    <lineage>
        <taxon>Eukaryota</taxon>
        <taxon>Fungi</taxon>
        <taxon>Dikarya</taxon>
        <taxon>Ascomycota</taxon>
        <taxon>Pezizomycotina</taxon>
        <taxon>Dothideomycetes</taxon>
        <taxon>Pleosporomycetidae</taxon>
        <taxon>Gloniales</taxon>
        <taxon>Gloniaceae</taxon>
        <taxon>Cenococcum</taxon>
    </lineage>
</organism>
<gene>
    <name evidence="1" type="ORF">K441DRAFT_354278</name>
</gene>
<reference evidence="1 2" key="1">
    <citation type="journal article" date="2016" name="Nat. Commun.">
        <title>Ectomycorrhizal ecology is imprinted in the genome of the dominant symbiotic fungus Cenococcum geophilum.</title>
        <authorList>
            <consortium name="DOE Joint Genome Institute"/>
            <person name="Peter M."/>
            <person name="Kohler A."/>
            <person name="Ohm R.A."/>
            <person name="Kuo A."/>
            <person name="Krutzmann J."/>
            <person name="Morin E."/>
            <person name="Arend M."/>
            <person name="Barry K.W."/>
            <person name="Binder M."/>
            <person name="Choi C."/>
            <person name="Clum A."/>
            <person name="Copeland A."/>
            <person name="Grisel N."/>
            <person name="Haridas S."/>
            <person name="Kipfer T."/>
            <person name="LaButti K."/>
            <person name="Lindquist E."/>
            <person name="Lipzen A."/>
            <person name="Maire R."/>
            <person name="Meier B."/>
            <person name="Mihaltcheva S."/>
            <person name="Molinier V."/>
            <person name="Murat C."/>
            <person name="Poggeler S."/>
            <person name="Quandt C.A."/>
            <person name="Sperisen C."/>
            <person name="Tritt A."/>
            <person name="Tisserant E."/>
            <person name="Crous P.W."/>
            <person name="Henrissat B."/>
            <person name="Nehls U."/>
            <person name="Egli S."/>
            <person name="Spatafora J.W."/>
            <person name="Grigoriev I.V."/>
            <person name="Martin F.M."/>
        </authorList>
    </citation>
    <scope>NUCLEOTIDE SEQUENCE [LARGE SCALE GENOMIC DNA]</scope>
    <source>
        <strain evidence="1 2">1.58</strain>
    </source>
</reference>
<keyword evidence="2" id="KW-1185">Reference proteome</keyword>
<dbReference type="Proteomes" id="UP000250078">
    <property type="component" value="Unassembled WGS sequence"/>
</dbReference>
<evidence type="ECO:0000313" key="1">
    <source>
        <dbReference type="EMBL" id="OCK87498.1"/>
    </source>
</evidence>
<accession>A0ACC8EMH6</accession>